<accession>A0A8J1KKL8</accession>
<feature type="compositionally biased region" description="Low complexity" evidence="2">
    <location>
        <begin position="4205"/>
        <end position="4215"/>
    </location>
</feature>
<feature type="coiled-coil region" evidence="1">
    <location>
        <begin position="2571"/>
        <end position="2700"/>
    </location>
</feature>
<feature type="region of interest" description="Disordered" evidence="2">
    <location>
        <begin position="197"/>
        <end position="216"/>
    </location>
</feature>
<feature type="region of interest" description="Disordered" evidence="2">
    <location>
        <begin position="4200"/>
        <end position="4219"/>
    </location>
</feature>
<feature type="coiled-coil region" evidence="1">
    <location>
        <begin position="268"/>
        <end position="430"/>
    </location>
</feature>
<proteinExistence type="predicted"/>
<feature type="coiled-coil region" evidence="1">
    <location>
        <begin position="3890"/>
        <end position="4011"/>
    </location>
</feature>
<dbReference type="InterPro" id="IPR026202">
    <property type="entry name" value="GOLGB1"/>
</dbReference>
<feature type="compositionally biased region" description="Low complexity" evidence="2">
    <location>
        <begin position="5399"/>
        <end position="5409"/>
    </location>
</feature>
<sequence>MWKWYSGDESTLQGGAPDNEGSPVGTMSVADLTEQLAQTEQLVVQLKELIREKDNELRKKDQQLKEEKESAESKISKAKLQNKAKIVSLTSQLEELKKQQASPRPQEKKSENKKATGEGDYENSSANRGKILLLKRRVEELESQLALKNEELQKKEADLEQQRLRGSQMDAMLSEKEKKLAAKEAYIIDLQMAAGSNNVPSSQDNTQEKNNGTSNQELQVLIQNLTRKVGESEEKCSLLQEQAESLKTLLNKEKDHFKEREAMYTENIRVFQNLVQEKEKELKEQSQKHEQEIFKLLAKSDANADLHQLLKALKQKLHEEEEVLLGKNQVIDVLQKELDNKEQENMEITEKCKRLQSEKENLQSKLEAEKHVMRAQLRDMMDKHESDLRGLHDKHNAEMQQIQEKHELEIQEKCLTVQQLQQQLQNLGNSVGETAQPTNSGETAVIKLQGEAKLKTEEASKSEAKFLKMKAWSKSKIRQLEEELKISEAKKQDLSGLSNRIVELEEEKHELETKLETLTDLQAINEQLLAKLVLYEEQQRKLQADLEQVAKRADSQTSESGSVDELHNHLLEWNEMSPEIEEAPKNSSEEKSVLALRMAQIEEEREGLIEDDWFFPGCSDPAMDSGQQELEEELSAFRGLGKMRPARRKSSKAAPKMQEDDDYSRKGFDDQNMTLDSIDSAEGENMGGWWPEYAPFNSGLRTVVEELELERNQLQEQIMTLEERCQELEDRLQLQLRIESLQVTFDVEEDALPISQSENEHLQAQLGQLHQQQNLETEKQYNISSTLSEQLKGFTDRNAFLENVIVEKEQVIVEAAGKLEELAMLKKNLKEREDLNKALAEKLDQSELQFEETRKKLADLEAESQALKLSNNELTEKAAALKERLLKQDAALEKTQLDLEQTNEELDRLNTSHLEERSQLIYDLQRSEREMDVLREVLQEKDKELASISSSLTEYSEQVVILKDQIDFKNEQMRELSNALVKAERESHLLREAQTADTQETSDKISSLTDQLSEMDMELNKAKILSETKAKEAEELIRQINENGITIKNLRSEIQAHSVTHNNHVMECSTQITSLKQQINASVAQLDETETKYRKEIKSLKSQLESDVSEREKIAGLLAEKSSKEQSFENELKVAKEQYNNLVSGISKKNEEVEKLLTEVAEQKQFCDHLKKELHIKEEDASSLQQKLLADIKDREEMLRGLQERTQELQVQLTEKLDNINKSDAAKNELVEQNKMLEIALAERDKNLVVHLTATEECRKSILDLEQQNQQLHSEKEHLGKELSEQKQFYDDLKKELNIKEENALCLQKKLEMDINDRDETLRVFEERVQELQKQLDEELVNIHNLNAAKDELDQQHKILEVALAEKDKNLSVHLNITEECRKHIFDLEEQKQQLNSENEHLLEESTKQKQSCDHLTAELRVTEQNASSLQQKLEADIKDRDEQLRVLQESTQQLQKQLEEKVESMNTLDAAKNEVCELNKKLESSLAEKNKNLGVYQTLAEDLRKSILDLEQQKQQLHSEREHIRQELSARESALLSTNQVLQDLQRKMSETELLLMEEKKCVSQLTSDKEELQLKISHMTEQSLERDAFISKQLEDKALESFTLKDQLSEEKQNAMNLQSQIHVQENQLKDSQKQVQQSVDELELMKAEYNNICESLKQNEERNIELQKHVEELTISLEKEKQVLHTEIEQWKASFAALQNEENILQEEHKCFSQQITELNAELLKLNVDRDRLQQEAVHKTEENASLLKSLDSISIEANKLKTEKEEILVLINSTETQRDSLQSQLLQSQLETGTLKKQLDNFKIDNENLHSEIERVNNTLANKLEEISVLTLHLSQQADTISSLKDHVDTVLVENQTLLNTVNEKDALVCQKEELIQLAEKKLEGESHYLQRISDLQNEVQSSEQNASSLQQKLEADIKDRDEQLRVLQESTQQLQKQLEEKVESMNTLDAAKNEVCELNKKLQSSLAEKNENLGVYQNLAEDLRKSILDLEQQKQQLHSEREHIRQELSARESALLSMNQVLQDLQRKMSETELLLMEEKKCVSQLTSDKEEMQLKISHMAEQGLERDAFISKQLEEKALESFTLKDQLSEEKQNAINLQSQIHVQENQLKDSQKRVQQSVDELELMKAEYNNICESLKQNEERNIELQKHVEELTISLEEEKQALHTEIEQWKASFAALQNEENILREEHKCFSQQITELNVDRDRLQQEAVHKTEENASLLKSLDSISIEANKLKTEKEEILVLINSTETQRESLQSQLLQSQLETGTLKKQLDNFKIDNENLHSEIERVNNTLANKLEEISVLSLHLSQQADTISSLKDHVDTVLVEKQTLLNTVEEKDTLVRQKEELIQLAEKKLEGESHYLQRISDLQNEVQSSEQNASSLQQKLEADIKDRDEQLRVLQESTQQLQKQLEEKVESMNTLDAAKNEVCELNKKLQSSLAEKNENLGVYQNLAEDLRKSILDLEQQKQQLHSEREHIRQELSARESALLSMNQVLQDLQRKMSETELLLMEEKKCVSQLTSDKEEMQLKISHITEQSLERDAFISKQLEDKALESFTLKDQLSEEKQNAINLQSQIHVQENQLKDSQKRVQQSVDELELMKAEYNNICESLKQNEERNIELQKHVEELTISLEKEKQALHTEIEQWKASFAALQNEENILREEHKCFSQQITELNVERDRLQQEAVHKTEENASLLKSLDSISIEANKLKTEKEEILVLINSTETQRESLQSQLLQSQLETDTLKKQLDNCKIDNENLHSEIEGVNNTLANKLEEISVLSLHLSQQADTISSLKDHVDTVLVEKQTLLNTVEEKDTLVRQKEELIQLAEKKLEGESHYLQRISDLQNEVQSSVSERMQLQHRIKEEELKLTNMAQELKLYKDKSEEAQLVKVQLSEQVKVISDLHCKNKSLRERVDELNIALTEKDESLKEKADGFVNLKGLYVGAQETLDNQKKQINSLLTESENYKALLSEKDSAIQKSGIDYEEIKINMADKERQCENLRQQVSELEGINTNQNKDLSEFSLKVKENENSLLAKESRIQELACKLSDLEQSIVEKESAMQNFQDKYASLLDCKLELEQTVAIKEQEISQLLHAAQEKDERLQSSEDIAEACSNKIGLLREELDQYSSNLKKASITLQEKEEAILQKQQMVQSVESQLKSMTEDYEQTMSRLHALAQEREQQSFLIQQLEEKCNSQSLQIIDLKSDVDHLTSKLLKAISEHALQKEQYDLQVQSATQQSTQLEKELQELQAEKEHSMGSLQIQLTEKSDVIKELKEKLDLHVMEAETQLYSNILQLKTENSDLLKQFNAQAEEILALKLNIETQEHNLAEQQQQSENALLKVNEEKDTLANHKASLENEIQMKETIIQTLLKDMHFVEEQLGILSDTNLPDCPSFGEGSSYNSKLEGLCSMFSVALKHKAIVAELKQTLETKDHEIDQKSESVQALEKDLAAVQEKLQTLRDSSTTEKETLMKEIDAFKVACHQQECHLQEREELNTCVATLLEQRDASKAELEKCCRALDEETNKMKGLLEDGKNKEMLIENLNIQLSQQKELITALSEQIKDKDASIMQVMESMSNEIVKSSEEKNVLEAEIQKLHSKINGLSEKLEACKTELQSSQATMAEKEMSLSGLLKEKDQSQFQLEKFSKEKENLKRKLQAALVVRKDLMQKMETIEKTKQEEIHNKDIEIEEIKGTIEELNSKLECEQSQKEDLKSQIEHLMQESLEKDRRTNELLHDLNEKETNLKVIQDQTNVLQHRLSEKENACEEYKQAVQENEINISQNRESMNEEMKTLEEENLQLHKNIERLKSDLDKNCMPPFEPKASISPNKQDDALHQENTVVHNNVHASLLCSERDTEIPTRDDYAKLLDDLNHGAKELEHLKTEHADLQKTCETLYKMNEESEKQLHMLQQQLNNKEQIAETQRQRIESIQQELSKKEQYENIILALKSNVEEKDSQLGQLCSENSKLLDESQMLKDEMQKLLAEHEVKREEVHDMKSELTSEISLLQQKLESSQLVVQQIGQERDTYFEAQRTKQVEIEQLKDELLLTSQVLVEKGTELVRVQNLLQENIRTSSLDVVELQNKLTKTEYEANELQNACDKISEEMSMYVNKLERANSEIFDLQLKLKDYSKEDETLKQRSSTQSLGNHYGDLENVSDADPQMCHSCSAKETMIEELKRQALQTSKAMSELVQQQESKSSGESTSKEQLQRKLQAALISRKEVLKESKLLKQTIESLRADLDGLAEAHEKKSSEICLLSREKEGLLTEKNKLLSVNENLSAACDSLKTTMETIVQEKEAFSFQLNSLKDSQTVELSGWKARHAELNNEYESLLQAYENIGDEMDKMRQVIEITKQEKNELLHRVHGFQIENHDLVIQIQENSDETDNLRTMLESKEQDIKTLEQEVDSISSLEKAPGEVLRRLEELSNENDQLTEENKRLVETCEHIKISSKSIEEENNNLLISKNYLENLQIEMDANKHEMEIKMSELLSVNEELSKRVAELNIELAESRDGLGDISTERYQLVEEQEKLKLMLKEQTNAVLKLESNLNILHLDKVNLDEKVKILEDEKAILQEEIKSVQEQFCKVKNEKECLEAELLNAVRNNKQLTETFKSLQVQTNFLSQQVECLRSEKNNIMREKEEHQLQVLHKLEQRVKCAQDDNRGTKSKSKELQELLKEKQQEISQLQRDSIRFQELILDLEGSVKESNTQNESLKVQLDKTVGELERVCKETSSLNEELSNKKHLLKSGKDQIARLTAELQGVRSLLVEKGFELIEEQSGEVDRGGKLLRADNGDEIASYYMANSEEYMLIKDKYALNGIGDWNDGAGDRLQELAETHRIQEAQKVAKSENQQSVGNNIDLENSVRNLQAELAKKEIDFQKIMAERDKMRAGLEKQVSISKHMKQILNDKDAEIAMLISSKDGQISNYLEQIQRQYRKRLEEYEQQLNSFQEEKERSREEYRRTESALKNLQAKYEKAINDNALISSEIEAFKKSMSSLQSDRDLLFSELKDINGHHESVLTEKEGVINNTVSENIRLKQELRNSLNQIDDLNAENAMLGAQLIRYREDLNQVLSLKDHQLKELLRQKLDHIKNLEQEKSGLQRQHREVQNASTLLKQELSDCKIENQKLSDKVKDQEDLIATINKEKIVSESKKESSGSTVQEKLISLQQGVFEKGKGDDIHPGESNSKPTENPTELKTYWEICNENKELKSQNESFGKAMASLQNDRDSLIENFKVLQWRYISELKVERLRGDDLERQSSNFKSLIYGLLKKNSLLDDALIAAENAVTLDQLAGKVDSICSTFASKVLEVNRLSSECTSYQQQIDAFSKAMASLQNDRERLLQELKLGASSKQSSASSGEPNHATELEYLTLDMSQPSGKDTQVSESSSNSAAESTKLRMKVAELERQLWHVRSFQEKTEQEITSYQCELAELRSEKNLLVTEAQTLQHQYNMSLAEKDRQIAEFSQIQKGASLAPSTSYSTKSDIQAEVPPGAPQERTSVLVEIEDSELIDLRRRLVESEHLYDTVQQEQSHLSARLAEERTRREAAEDALQLAEQQNKSLEIEPSPREYEFSLQMESEDEREALIIDPTQHVVVRKMKGSALSLRRWLRGRSLYCSKLLTCRSKTRYLFLGYLLVLHAAVLMWLTGVL</sequence>
<feature type="transmembrane region" description="Helical" evidence="3">
    <location>
        <begin position="5643"/>
        <end position="5663"/>
    </location>
</feature>
<feature type="coiled-coil region" evidence="1">
    <location>
        <begin position="4090"/>
        <end position="4145"/>
    </location>
</feature>
<feature type="region of interest" description="Disordered" evidence="2">
    <location>
        <begin position="5490"/>
        <end position="5509"/>
    </location>
</feature>
<feature type="coiled-coil region" evidence="1">
    <location>
        <begin position="1610"/>
        <end position="1746"/>
    </location>
</feature>
<feature type="compositionally biased region" description="Polar residues" evidence="2">
    <location>
        <begin position="5490"/>
        <end position="5499"/>
    </location>
</feature>
<dbReference type="PANTHER" id="PTHR18887">
    <property type="entry name" value="GOLGI-ASSOCIATED PROTEIN GCP360-RELATED"/>
    <property type="match status" value="1"/>
</dbReference>
<dbReference type="CTD" id="108715234"/>
<dbReference type="KEGG" id="xla:108715234"/>
<keyword evidence="4" id="KW-1185">Reference proteome</keyword>
<feature type="coiled-coil region" evidence="1">
    <location>
        <begin position="3433"/>
        <end position="3474"/>
    </location>
</feature>
<protein>
    <submittedName>
        <fullName evidence="5">Golgin subfamily B member 1 isoform X1</fullName>
    </submittedName>
</protein>
<feature type="region of interest" description="Disordered" evidence="2">
    <location>
        <begin position="54"/>
        <end position="79"/>
    </location>
</feature>
<feature type="coiled-coil region" evidence="1">
    <location>
        <begin position="3325"/>
        <end position="3384"/>
    </location>
</feature>
<feature type="region of interest" description="Disordered" evidence="2">
    <location>
        <begin position="1"/>
        <end position="26"/>
    </location>
</feature>
<feature type="coiled-coil region" evidence="1">
    <location>
        <begin position="3552"/>
        <end position="3822"/>
    </location>
</feature>
<feature type="coiled-coil region" evidence="1">
    <location>
        <begin position="1167"/>
        <end position="1528"/>
    </location>
</feature>
<feature type="coiled-coil region" evidence="1">
    <location>
        <begin position="812"/>
        <end position="1138"/>
    </location>
</feature>
<feature type="coiled-coil region" evidence="1">
    <location>
        <begin position="4870"/>
        <end position="4897"/>
    </location>
</feature>
<feature type="coiled-coil region" evidence="1">
    <location>
        <begin position="1775"/>
        <end position="1830"/>
    </location>
</feature>
<dbReference type="GeneID" id="108715234"/>
<feature type="coiled-coil region" evidence="1">
    <location>
        <begin position="2343"/>
        <end position="2545"/>
    </location>
</feature>
<feature type="coiled-coil region" evidence="1">
    <location>
        <begin position="2252"/>
        <end position="2307"/>
    </location>
</feature>
<feature type="coiled-coil region" evidence="1">
    <location>
        <begin position="4327"/>
        <end position="4708"/>
    </location>
</feature>
<keyword evidence="3" id="KW-1133">Transmembrane helix</keyword>
<feature type="compositionally biased region" description="Basic and acidic residues" evidence="2">
    <location>
        <begin position="105"/>
        <end position="117"/>
    </location>
</feature>
<feature type="coiled-coil region" evidence="1">
    <location>
        <begin position="3134"/>
        <end position="3288"/>
    </location>
</feature>
<feature type="region of interest" description="Disordered" evidence="2">
    <location>
        <begin position="5188"/>
        <end position="5208"/>
    </location>
</feature>
<feature type="coiled-coil region" evidence="1">
    <location>
        <begin position="5524"/>
        <end position="5579"/>
    </location>
</feature>
<feature type="coiled-coil region" evidence="1">
    <location>
        <begin position="697"/>
        <end position="738"/>
    </location>
</feature>
<feature type="compositionally biased region" description="Polar residues" evidence="2">
    <location>
        <begin position="5198"/>
        <end position="5208"/>
    </location>
</feature>
<evidence type="ECO:0000256" key="3">
    <source>
        <dbReference type="SAM" id="Phobius"/>
    </source>
</evidence>
<keyword evidence="3" id="KW-0812">Transmembrane</keyword>
<feature type="coiled-coil region" evidence="1">
    <location>
        <begin position="131"/>
        <end position="165"/>
    </location>
</feature>
<feature type="coiled-coil region" evidence="1">
    <location>
        <begin position="470"/>
        <end position="552"/>
    </location>
</feature>
<dbReference type="Proteomes" id="UP000186698">
    <property type="component" value="Chromosome 4S"/>
</dbReference>
<feature type="coiled-coil region" evidence="1">
    <location>
        <begin position="5430"/>
        <end position="5464"/>
    </location>
</feature>
<feature type="region of interest" description="Disordered" evidence="2">
    <location>
        <begin position="4148"/>
        <end position="4172"/>
    </location>
</feature>
<feature type="region of interest" description="Disordered" evidence="2">
    <location>
        <begin position="5390"/>
        <end position="5410"/>
    </location>
</feature>
<dbReference type="PANTHER" id="PTHR18887:SF4">
    <property type="entry name" value="GOLGIN SUBFAMILY B MEMBER 1-LIKE"/>
    <property type="match status" value="1"/>
</dbReference>
<reference evidence="5" key="1">
    <citation type="submission" date="2025-08" db="UniProtKB">
        <authorList>
            <consortium name="RefSeq"/>
        </authorList>
    </citation>
    <scope>IDENTIFICATION</scope>
    <source>
        <strain evidence="5">J_2021</strain>
        <tissue evidence="5">Erythrocytes</tissue>
    </source>
</reference>
<feature type="coiled-coil region" evidence="1">
    <location>
        <begin position="5331"/>
        <end position="5358"/>
    </location>
</feature>
<gene>
    <name evidence="5" type="primary">XB1001290.S</name>
</gene>
<dbReference type="RefSeq" id="XP_041417867.1">
    <property type="nucleotide sequence ID" value="XM_041561933.1"/>
</dbReference>
<feature type="coiled-coil region" evidence="1">
    <location>
        <begin position="2094"/>
        <end position="2223"/>
    </location>
</feature>
<name>A0A8J1KKL8_XENLA</name>
<evidence type="ECO:0000313" key="5">
    <source>
        <dbReference type="RefSeq" id="XP_041417867.1"/>
    </source>
</evidence>
<feature type="coiled-coil region" evidence="1">
    <location>
        <begin position="1890"/>
        <end position="2040"/>
    </location>
</feature>
<keyword evidence="3" id="KW-0472">Membrane</keyword>
<feature type="coiled-coil region" evidence="1">
    <location>
        <begin position="2729"/>
        <end position="2784"/>
    </location>
</feature>
<feature type="coiled-coil region" evidence="1">
    <location>
        <begin position="5047"/>
        <end position="5159"/>
    </location>
</feature>
<feature type="compositionally biased region" description="Basic and acidic residues" evidence="2">
    <location>
        <begin position="54"/>
        <end position="75"/>
    </location>
</feature>
<keyword evidence="1" id="KW-0175">Coiled coil</keyword>
<organism evidence="4 5">
    <name type="scientific">Xenopus laevis</name>
    <name type="common">African clawed frog</name>
    <dbReference type="NCBI Taxonomy" id="8355"/>
    <lineage>
        <taxon>Eukaryota</taxon>
        <taxon>Metazoa</taxon>
        <taxon>Chordata</taxon>
        <taxon>Craniata</taxon>
        <taxon>Vertebrata</taxon>
        <taxon>Euteleostomi</taxon>
        <taxon>Amphibia</taxon>
        <taxon>Batrachia</taxon>
        <taxon>Anura</taxon>
        <taxon>Pipoidea</taxon>
        <taxon>Pipidae</taxon>
        <taxon>Xenopodinae</taxon>
        <taxon>Xenopus</taxon>
        <taxon>Xenopus</taxon>
    </lineage>
</organism>
<evidence type="ECO:0000256" key="1">
    <source>
        <dbReference type="SAM" id="Coils"/>
    </source>
</evidence>
<feature type="region of interest" description="Disordered" evidence="2">
    <location>
        <begin position="95"/>
        <end position="124"/>
    </location>
</feature>
<dbReference type="GO" id="GO:0005794">
    <property type="term" value="C:Golgi apparatus"/>
    <property type="evidence" value="ECO:0007669"/>
    <property type="project" value="InterPro"/>
</dbReference>
<evidence type="ECO:0000313" key="4">
    <source>
        <dbReference type="Proteomes" id="UP000186698"/>
    </source>
</evidence>
<dbReference type="OrthoDB" id="2441647at2759"/>
<feature type="region of interest" description="Disordered" evidence="2">
    <location>
        <begin position="643"/>
        <end position="672"/>
    </location>
</feature>
<feature type="coiled-coil region" evidence="1">
    <location>
        <begin position="4938"/>
        <end position="5000"/>
    </location>
</feature>
<evidence type="ECO:0000256" key="2">
    <source>
        <dbReference type="SAM" id="MobiDB-lite"/>
    </source>
</evidence>
<feature type="coiled-coil region" evidence="1">
    <location>
        <begin position="2820"/>
        <end position="3077"/>
    </location>
</feature>